<evidence type="ECO:0000313" key="4">
    <source>
        <dbReference type="Proteomes" id="UP000283433"/>
    </source>
</evidence>
<keyword evidence="2" id="KW-0472">Membrane</keyword>
<dbReference type="Gene3D" id="3.40.50.300">
    <property type="entry name" value="P-loop containing nucleotide triphosphate hydrolases"/>
    <property type="match status" value="1"/>
</dbReference>
<dbReference type="GO" id="GO:0005886">
    <property type="term" value="C:plasma membrane"/>
    <property type="evidence" value="ECO:0007669"/>
    <property type="project" value="TreeGrafter"/>
</dbReference>
<keyword evidence="4" id="KW-1185">Reference proteome</keyword>
<dbReference type="PANTHER" id="PTHR32309:SF13">
    <property type="entry name" value="FERRIC ENTEROBACTIN TRANSPORT PROTEIN FEPE"/>
    <property type="match status" value="1"/>
</dbReference>
<sequence length="731" mass="83679">MEELKKFYNLLYRFRFIVIAVPLITIIIAYFLVRNLADQYVSEGQIATGIVDETQILTNAADKQESSVVREFSNLIEIMKLEKIINLVSYQLIIHDLTAEKPFRDLSPKIKDLAEVDRRKILNSFRKKYANRETLNAFNPDDKQLVEILESMDYNSDFISENLTAERLENSDFISVRFVSENPDLSAFVVNTECGEFVSYYTAILKENQTKAVKFLSQRAKEKSDTLNKSVAALKQYKIKNRIINLVEQSRKMYELSAEYETRKQEAEKSIVALKGAIANIDRQFDPNQRRYFEASLEKVNQNLVQSKKELNAITEKYIQSGFDDEYMPKMDSLKEVINKQILVQSSKYIDNPMVQKQNLIAKKLNLQVEYDIARYSLATLKRELADMNSRFDKLVPHEAVIQSLERKIDIASREYLDVLEKYNSASLEASLSSRLRQVQVANPGIEQPSKKMLLIILSGIISFVFCLLIFFIIFYFDNKIGTPRELAQITEIPVLGKINRVNSASLALKEIWSNLNSNPEMQELKKQLRSARYEISREMLHKPNERKGQVLNITSMNDSEGKTLLVACIAYSYVVISKKVLLIDGNFDHPSITENSNSSFYIEDYLKSGNLGSSEFSAGIMVMGNRGEDKSLFEIADEETVKQRMDQLRNEFDIILVETPSLETLGKAKEWNLVADKVMGVFEANQALSQNKKQHINYLKALNGQFIGWVINKVSVDLGAKSSSSTNLLQ</sequence>
<dbReference type="RefSeq" id="WP_120182306.1">
    <property type="nucleotide sequence ID" value="NZ_MBTA01000026.1"/>
</dbReference>
<feature type="transmembrane region" description="Helical" evidence="2">
    <location>
        <begin position="12"/>
        <end position="33"/>
    </location>
</feature>
<dbReference type="PANTHER" id="PTHR32309">
    <property type="entry name" value="TYROSINE-PROTEIN KINASE"/>
    <property type="match status" value="1"/>
</dbReference>
<organism evidence="3 4">
    <name type="scientific">Pelobium manganitolerans</name>
    <dbReference type="NCBI Taxonomy" id="1842495"/>
    <lineage>
        <taxon>Bacteria</taxon>
        <taxon>Pseudomonadati</taxon>
        <taxon>Bacteroidota</taxon>
        <taxon>Sphingobacteriia</taxon>
        <taxon>Sphingobacteriales</taxon>
        <taxon>Sphingobacteriaceae</taxon>
        <taxon>Pelobium</taxon>
    </lineage>
</organism>
<reference evidence="3 4" key="1">
    <citation type="submission" date="2016-07" db="EMBL/GenBank/DDBJ databases">
        <title>Genome of Pelobium manganitolerans.</title>
        <authorList>
            <person name="Wu S."/>
            <person name="Wang G."/>
        </authorList>
    </citation>
    <scope>NUCLEOTIDE SEQUENCE [LARGE SCALE GENOMIC DNA]</scope>
    <source>
        <strain evidence="3 4">YS-25</strain>
    </source>
</reference>
<keyword evidence="1" id="KW-0175">Coiled coil</keyword>
<accession>A0A419S3U1</accession>
<keyword evidence="2" id="KW-1133">Transmembrane helix</keyword>
<dbReference type="OrthoDB" id="972983at2"/>
<evidence type="ECO:0000313" key="3">
    <source>
        <dbReference type="EMBL" id="RKD14306.1"/>
    </source>
</evidence>
<dbReference type="EMBL" id="MBTA01000026">
    <property type="protein sequence ID" value="RKD14306.1"/>
    <property type="molecule type" value="Genomic_DNA"/>
</dbReference>
<keyword evidence="2" id="KW-0812">Transmembrane</keyword>
<proteinExistence type="predicted"/>
<dbReference type="InterPro" id="IPR050445">
    <property type="entry name" value="Bact_polysacc_biosynth/exp"/>
</dbReference>
<dbReference type="AlphaFoldDB" id="A0A419S3U1"/>
<dbReference type="Proteomes" id="UP000283433">
    <property type="component" value="Unassembled WGS sequence"/>
</dbReference>
<name>A0A419S3U1_9SPHI</name>
<comment type="caution">
    <text evidence="3">The sequence shown here is derived from an EMBL/GenBank/DDBJ whole genome shotgun (WGS) entry which is preliminary data.</text>
</comment>
<feature type="transmembrane region" description="Helical" evidence="2">
    <location>
        <begin position="453"/>
        <end position="477"/>
    </location>
</feature>
<evidence type="ECO:0000256" key="1">
    <source>
        <dbReference type="SAM" id="Coils"/>
    </source>
</evidence>
<dbReference type="InterPro" id="IPR027417">
    <property type="entry name" value="P-loop_NTPase"/>
</dbReference>
<dbReference type="SUPFAM" id="SSF52540">
    <property type="entry name" value="P-loop containing nucleoside triphosphate hydrolases"/>
    <property type="match status" value="1"/>
</dbReference>
<dbReference type="GO" id="GO:0004713">
    <property type="term" value="F:protein tyrosine kinase activity"/>
    <property type="evidence" value="ECO:0007669"/>
    <property type="project" value="TreeGrafter"/>
</dbReference>
<gene>
    <name evidence="3" type="ORF">BCY91_07405</name>
</gene>
<protein>
    <submittedName>
        <fullName evidence="3">Lipopolysaccharide biosynthesis protein</fullName>
    </submittedName>
</protein>
<feature type="coiled-coil region" evidence="1">
    <location>
        <begin position="257"/>
        <end position="317"/>
    </location>
</feature>
<evidence type="ECO:0000256" key="2">
    <source>
        <dbReference type="SAM" id="Phobius"/>
    </source>
</evidence>